<dbReference type="EMBL" id="CP049109">
    <property type="protein sequence ID" value="QIG80784.1"/>
    <property type="molecule type" value="Genomic_DNA"/>
</dbReference>
<dbReference type="SUPFAM" id="SSF89796">
    <property type="entry name" value="CoA-transferase family III (CaiB/BaiF)"/>
    <property type="match status" value="1"/>
</dbReference>
<dbReference type="AlphaFoldDB" id="A0A6G6Y762"/>
<dbReference type="RefSeq" id="WP_165327792.1">
    <property type="nucleotide sequence ID" value="NZ_CP049109.1"/>
</dbReference>
<name>A0A6G6Y762_9SPHN</name>
<evidence type="ECO:0000313" key="3">
    <source>
        <dbReference type="Proteomes" id="UP000501568"/>
    </source>
</evidence>
<dbReference type="Proteomes" id="UP000501568">
    <property type="component" value="Chromosome"/>
</dbReference>
<accession>A0A6G6Y762</accession>
<dbReference type="InterPro" id="IPR003673">
    <property type="entry name" value="CoA-Trfase_fam_III"/>
</dbReference>
<keyword evidence="3" id="KW-1185">Reference proteome</keyword>
<dbReference type="PANTHER" id="PTHR48207:SF3">
    <property type="entry name" value="SUCCINATE--HYDROXYMETHYLGLUTARATE COA-TRANSFERASE"/>
    <property type="match status" value="1"/>
</dbReference>
<sequence>MSALNHVRVVEIAEAVAGEYCGKLLADFGAEVIKIERPGSGSPTRAMGPFLDDEPGAERSGLFAYLNTNKRSVALDLGDAAGRETLGALLAKADVLIDDHAPGWLAEMGLDAQALAEKFPQLIACSITPFGQSAPPERRHATDLTVMQASGWGYHTPSGADPDKPPLKGAGRFLPSYEGGLDGAMCVAAALFGREERGTFIDISMQETLASRVDYVLAQMVAGEMDVGEERTRFDLGGPAGIFPCRDGFVYIFASAPTHWEAIKTLTGNPEWAQAYPDNWLERGLSPERIAQVRGAIVEWLKGEGKDEAAEKAQALGLTLVPLNNADDLERSPQLAHRGYFEEVAHSVLGTRRYPGVPYRMSATPAVLDRAAPMLGEHDALLDEGANA</sequence>
<dbReference type="InterPro" id="IPR050483">
    <property type="entry name" value="CoA-transferase_III_domain"/>
</dbReference>
<dbReference type="Gene3D" id="3.40.50.10540">
    <property type="entry name" value="Crotonobetainyl-coa:carnitine coa-transferase, domain 1"/>
    <property type="match status" value="1"/>
</dbReference>
<organism evidence="2 3">
    <name type="scientific">Stakelama tenebrarum</name>
    <dbReference type="NCBI Taxonomy" id="2711215"/>
    <lineage>
        <taxon>Bacteria</taxon>
        <taxon>Pseudomonadati</taxon>
        <taxon>Pseudomonadota</taxon>
        <taxon>Alphaproteobacteria</taxon>
        <taxon>Sphingomonadales</taxon>
        <taxon>Sphingomonadaceae</taxon>
        <taxon>Stakelama</taxon>
    </lineage>
</organism>
<dbReference type="Gene3D" id="3.30.1540.10">
    <property type="entry name" value="formyl-coa transferase, domain 3"/>
    <property type="match status" value="1"/>
</dbReference>
<dbReference type="KEGG" id="spzr:G5C33_13965"/>
<dbReference type="InterPro" id="IPR023606">
    <property type="entry name" value="CoA-Trfase_III_dom_1_sf"/>
</dbReference>
<evidence type="ECO:0000256" key="1">
    <source>
        <dbReference type="ARBA" id="ARBA00022679"/>
    </source>
</evidence>
<reference evidence="2 3" key="1">
    <citation type="submission" date="2020-02" db="EMBL/GenBank/DDBJ databases">
        <authorList>
            <person name="Zheng R.K."/>
            <person name="Sun C.M."/>
        </authorList>
    </citation>
    <scope>NUCLEOTIDE SEQUENCE [LARGE SCALE GENOMIC DNA]</scope>
    <source>
        <strain evidence="3">zrk23</strain>
    </source>
</reference>
<dbReference type="InterPro" id="IPR044855">
    <property type="entry name" value="CoA-Trfase_III_dom3_sf"/>
</dbReference>
<dbReference type="PANTHER" id="PTHR48207">
    <property type="entry name" value="SUCCINATE--HYDROXYMETHYLGLUTARATE COA-TRANSFERASE"/>
    <property type="match status" value="1"/>
</dbReference>
<evidence type="ECO:0000313" key="2">
    <source>
        <dbReference type="EMBL" id="QIG80784.1"/>
    </source>
</evidence>
<proteinExistence type="predicted"/>
<dbReference type="Pfam" id="PF02515">
    <property type="entry name" value="CoA_transf_3"/>
    <property type="match status" value="1"/>
</dbReference>
<dbReference type="GO" id="GO:0008410">
    <property type="term" value="F:CoA-transferase activity"/>
    <property type="evidence" value="ECO:0007669"/>
    <property type="project" value="TreeGrafter"/>
</dbReference>
<gene>
    <name evidence="2" type="ORF">G5C33_13965</name>
</gene>
<keyword evidence="1 2" id="KW-0808">Transferase</keyword>
<protein>
    <submittedName>
        <fullName evidence="2">CoA transferase</fullName>
    </submittedName>
</protein>